<dbReference type="SMART" id="SM01119">
    <property type="entry name" value="D-ser_dehydrat"/>
    <property type="match status" value="1"/>
</dbReference>
<name>A0AAT9FJL9_9BACT</name>
<dbReference type="InterPro" id="IPR029066">
    <property type="entry name" value="PLP-binding_barrel"/>
</dbReference>
<organism evidence="4">
    <name type="scientific">Oceaniferula spumae</name>
    <dbReference type="NCBI Taxonomy" id="2979115"/>
    <lineage>
        <taxon>Bacteria</taxon>
        <taxon>Pseudomonadati</taxon>
        <taxon>Verrucomicrobiota</taxon>
        <taxon>Verrucomicrobiia</taxon>
        <taxon>Verrucomicrobiales</taxon>
        <taxon>Verrucomicrobiaceae</taxon>
        <taxon>Oceaniferula</taxon>
    </lineage>
</organism>
<comment type="similarity">
    <text evidence="1">Belongs to the DSD1 family.</text>
</comment>
<dbReference type="InterPro" id="IPR026956">
    <property type="entry name" value="D-ser_dehydrat-like_dom"/>
</dbReference>
<gene>
    <name evidence="4" type="ORF">NT6N_12450</name>
</gene>
<dbReference type="Gene3D" id="3.20.20.10">
    <property type="entry name" value="Alanine racemase"/>
    <property type="match status" value="1"/>
</dbReference>
<dbReference type="GO" id="GO:0036088">
    <property type="term" value="P:D-serine catabolic process"/>
    <property type="evidence" value="ECO:0007669"/>
    <property type="project" value="TreeGrafter"/>
</dbReference>
<sequence>MFTPRSIPGPVLEIDVFRARRNIKRMVEKAQRSGVVLRPHFKTHQSLEVAEWFCEEGVESCTVSSPTMAEFFANGGWDDILIAFPAQPGAMDIYRKLSSTVKLGLITDSPDVVNMLAEGLESEVDVWIEIDAGYARTGVAWDDQESLKRLASVVESAACLNLRGVLTHGGDTYTCRNSDEIVQSYQRCSERMLHASDILSAVINRKVDISCGDTPSCSVVEDFSSMTEIRPGNFVFYDLMQYQIGACELDDIALRLACPIAGIYPTRGEIVIHGGAVHLSKERLQEHEYGRVLVTDSDGHQQVLPNVVVKSLSQEHGLVSAPSNCLEGLEIGDVLHVLPVHSCLTMDCMLPPISSSVQSLCFIGK</sequence>
<feature type="domain" description="D-serine dehydratase-like" evidence="3">
    <location>
        <begin position="253"/>
        <end position="354"/>
    </location>
</feature>
<dbReference type="Gene3D" id="2.40.37.20">
    <property type="entry name" value="D-serine dehydratase-like domain"/>
    <property type="match status" value="1"/>
</dbReference>
<dbReference type="Pfam" id="PF14031">
    <property type="entry name" value="D-ser_dehydrat"/>
    <property type="match status" value="1"/>
</dbReference>
<dbReference type="SUPFAM" id="SSF51419">
    <property type="entry name" value="PLP-binding barrel"/>
    <property type="match status" value="1"/>
</dbReference>
<dbReference type="InterPro" id="IPR042208">
    <property type="entry name" value="D-ser_dehydrat-like_sf"/>
</dbReference>
<keyword evidence="2" id="KW-0456">Lyase</keyword>
<evidence type="ECO:0000256" key="2">
    <source>
        <dbReference type="ARBA" id="ARBA00023239"/>
    </source>
</evidence>
<evidence type="ECO:0000313" key="4">
    <source>
        <dbReference type="EMBL" id="BDS06205.1"/>
    </source>
</evidence>
<dbReference type="Pfam" id="PF01168">
    <property type="entry name" value="Ala_racemase_N"/>
    <property type="match status" value="1"/>
</dbReference>
<dbReference type="PANTHER" id="PTHR28004">
    <property type="entry name" value="ZGC:162816-RELATED"/>
    <property type="match status" value="1"/>
</dbReference>
<dbReference type="GO" id="GO:0008721">
    <property type="term" value="F:D-serine ammonia-lyase activity"/>
    <property type="evidence" value="ECO:0007669"/>
    <property type="project" value="TreeGrafter"/>
</dbReference>
<reference evidence="4" key="1">
    <citation type="submission" date="2024-07" db="EMBL/GenBank/DDBJ databases">
        <title>Complete genome sequence of Verrucomicrobiaceae bacterium NT6N.</title>
        <authorList>
            <person name="Huang C."/>
            <person name="Takami H."/>
            <person name="Hamasaki K."/>
        </authorList>
    </citation>
    <scope>NUCLEOTIDE SEQUENCE</scope>
    <source>
        <strain evidence="4">NT6N</strain>
    </source>
</reference>
<dbReference type="InterPro" id="IPR001608">
    <property type="entry name" value="Ala_racemase_N"/>
</dbReference>
<dbReference type="KEGG" id="osu:NT6N_12450"/>
<dbReference type="InterPro" id="IPR051466">
    <property type="entry name" value="D-amino_acid_metab_enzyme"/>
</dbReference>
<proteinExistence type="inferred from homology"/>
<dbReference type="AlphaFoldDB" id="A0AAT9FJL9"/>
<protein>
    <submittedName>
        <fullName evidence="4">Alanine racemase</fullName>
    </submittedName>
</protein>
<dbReference type="EMBL" id="AP026866">
    <property type="protein sequence ID" value="BDS06205.1"/>
    <property type="molecule type" value="Genomic_DNA"/>
</dbReference>
<evidence type="ECO:0000259" key="3">
    <source>
        <dbReference type="SMART" id="SM01119"/>
    </source>
</evidence>
<evidence type="ECO:0000256" key="1">
    <source>
        <dbReference type="ARBA" id="ARBA00005323"/>
    </source>
</evidence>
<accession>A0AAT9FJL9</accession>
<dbReference type="PANTHER" id="PTHR28004:SF2">
    <property type="entry name" value="D-SERINE DEHYDRATASE"/>
    <property type="match status" value="1"/>
</dbReference>